<evidence type="ECO:0000313" key="4">
    <source>
        <dbReference type="Proteomes" id="UP000244855"/>
    </source>
</evidence>
<keyword evidence="2" id="KW-0732">Signal</keyword>
<evidence type="ECO:0000313" key="3">
    <source>
        <dbReference type="EMBL" id="PVH92050.1"/>
    </source>
</evidence>
<gene>
    <name evidence="3" type="ORF">DM02DRAFT_701765</name>
</gene>
<dbReference type="SUPFAM" id="SSF55486">
    <property type="entry name" value="Metalloproteases ('zincins'), catalytic domain"/>
    <property type="match status" value="1"/>
</dbReference>
<keyword evidence="4" id="KW-1185">Reference proteome</keyword>
<protein>
    <submittedName>
        <fullName evidence="3">Uncharacterized protein</fullName>
    </submittedName>
</protein>
<feature type="region of interest" description="Disordered" evidence="1">
    <location>
        <begin position="432"/>
        <end position="463"/>
    </location>
</feature>
<reference evidence="3 4" key="1">
    <citation type="journal article" date="2018" name="Sci. Rep.">
        <title>Comparative genomics provides insights into the lifestyle and reveals functional heterogeneity of dark septate endophytic fungi.</title>
        <authorList>
            <person name="Knapp D.G."/>
            <person name="Nemeth J.B."/>
            <person name="Barry K."/>
            <person name="Hainaut M."/>
            <person name="Henrissat B."/>
            <person name="Johnson J."/>
            <person name="Kuo A."/>
            <person name="Lim J.H.P."/>
            <person name="Lipzen A."/>
            <person name="Nolan M."/>
            <person name="Ohm R.A."/>
            <person name="Tamas L."/>
            <person name="Grigoriev I.V."/>
            <person name="Spatafora J.W."/>
            <person name="Nagy L.G."/>
            <person name="Kovacs G.M."/>
        </authorList>
    </citation>
    <scope>NUCLEOTIDE SEQUENCE [LARGE SCALE GENOMIC DNA]</scope>
    <source>
        <strain evidence="3 4">DSE2036</strain>
    </source>
</reference>
<accession>A0A2V1D1Y7</accession>
<feature type="signal peptide" evidence="2">
    <location>
        <begin position="1"/>
        <end position="21"/>
    </location>
</feature>
<organism evidence="3 4">
    <name type="scientific">Periconia macrospinosa</name>
    <dbReference type="NCBI Taxonomy" id="97972"/>
    <lineage>
        <taxon>Eukaryota</taxon>
        <taxon>Fungi</taxon>
        <taxon>Dikarya</taxon>
        <taxon>Ascomycota</taxon>
        <taxon>Pezizomycotina</taxon>
        <taxon>Dothideomycetes</taxon>
        <taxon>Pleosporomycetidae</taxon>
        <taxon>Pleosporales</taxon>
        <taxon>Massarineae</taxon>
        <taxon>Periconiaceae</taxon>
        <taxon>Periconia</taxon>
    </lineage>
</organism>
<dbReference type="Proteomes" id="UP000244855">
    <property type="component" value="Unassembled WGS sequence"/>
</dbReference>
<evidence type="ECO:0000256" key="1">
    <source>
        <dbReference type="SAM" id="MobiDB-lite"/>
    </source>
</evidence>
<dbReference type="EMBL" id="KZ805732">
    <property type="protein sequence ID" value="PVH92050.1"/>
    <property type="molecule type" value="Genomic_DNA"/>
</dbReference>
<dbReference type="AlphaFoldDB" id="A0A2V1D1Y7"/>
<dbReference type="OrthoDB" id="1896086at2759"/>
<dbReference type="Gene3D" id="3.40.390.10">
    <property type="entry name" value="Collagenase (Catalytic Domain)"/>
    <property type="match status" value="1"/>
</dbReference>
<name>A0A2V1D1Y7_9PLEO</name>
<dbReference type="GO" id="GO:0008237">
    <property type="term" value="F:metallopeptidase activity"/>
    <property type="evidence" value="ECO:0007669"/>
    <property type="project" value="InterPro"/>
</dbReference>
<dbReference type="InterPro" id="IPR024079">
    <property type="entry name" value="MetalloPept_cat_dom_sf"/>
</dbReference>
<evidence type="ECO:0000256" key="2">
    <source>
        <dbReference type="SAM" id="SignalP"/>
    </source>
</evidence>
<feature type="region of interest" description="Disordered" evidence="1">
    <location>
        <begin position="41"/>
        <end position="88"/>
    </location>
</feature>
<proteinExistence type="predicted"/>
<feature type="chain" id="PRO_5015865361" evidence="2">
    <location>
        <begin position="22"/>
        <end position="522"/>
    </location>
</feature>
<sequence length="522" mass="58718">MLNSILYPLFGLGLLEQLSTASPLNARREAKFFDPVVPKHHLSARDDPGPWPPQIIDWPFPANTSEVTEKPENKPPNSSAENDGEVKAGSEISKAFIDKSCDDGQRERILTAWDEARALVDAQTSIVPGYPYDIPHSQWLGKDWNSGTPLWPYHNAFGTRNRENFSRLKAVFSKEAPKHDYIYFYCTNPQNRCQVTEKGAEIAYQWSDHGLFWSNHYVNFCPIWHNLPTLNEQLDKHKNNRHNQKVMENFEATRTGSLFHEIWHMKDLVSVPRTVDYAYQAEPVWNLAEDKGTWWSTENADSYHLDAVAIHVQQKFSSAMSPVPRSKLQNLDLEAFENSDPPPNNKYFSSALPDTKQPIFGMPDLSLFNEVTYDLWPNTPPPSPLPKPGNSLSIAMVSTVNAHSGGATVDSTWNFFTTPVGKAVGSCGETEGEKLIPEEGSTNDKLPSDVAGKTDNPPWPTGSFKLKIEGQECEYKNDGSNPGRLFCPKKEISCQEDSMKSKKEGSLRCGQGFFHAVVYCDF</sequence>